<proteinExistence type="predicted"/>
<evidence type="ECO:0000313" key="2">
    <source>
        <dbReference type="EMBL" id="NJR78189.1"/>
    </source>
</evidence>
<organism evidence="2 3">
    <name type="scientific">Sphingomonas corticis</name>
    <dbReference type="NCBI Taxonomy" id="2722791"/>
    <lineage>
        <taxon>Bacteria</taxon>
        <taxon>Pseudomonadati</taxon>
        <taxon>Pseudomonadota</taxon>
        <taxon>Alphaproteobacteria</taxon>
        <taxon>Sphingomonadales</taxon>
        <taxon>Sphingomonadaceae</taxon>
        <taxon>Sphingomonas</taxon>
    </lineage>
</organism>
<dbReference type="Proteomes" id="UP000732399">
    <property type="component" value="Unassembled WGS sequence"/>
</dbReference>
<protein>
    <recommendedName>
        <fullName evidence="4">DUF11 domain-containing protein</fullName>
    </recommendedName>
</protein>
<reference evidence="2 3" key="1">
    <citation type="submission" date="2020-03" db="EMBL/GenBank/DDBJ databases">
        <authorList>
            <person name="Wang L."/>
            <person name="He N."/>
            <person name="Li Y."/>
            <person name="Fang Y."/>
            <person name="Zhang F."/>
        </authorList>
    </citation>
    <scope>NUCLEOTIDE SEQUENCE [LARGE SCALE GENOMIC DNA]</scope>
    <source>
        <strain evidence="2 3">36D10-4-7</strain>
    </source>
</reference>
<gene>
    <name evidence="2" type="ORF">HBH26_06105</name>
</gene>
<comment type="caution">
    <text evidence="2">The sequence shown here is derived from an EMBL/GenBank/DDBJ whole genome shotgun (WGS) entry which is preliminary data.</text>
</comment>
<evidence type="ECO:0000313" key="3">
    <source>
        <dbReference type="Proteomes" id="UP000732399"/>
    </source>
</evidence>
<dbReference type="EMBL" id="JAAVJH010000003">
    <property type="protein sequence ID" value="NJR78189.1"/>
    <property type="molecule type" value="Genomic_DNA"/>
</dbReference>
<name>A0ABX1CLB8_9SPHN</name>
<feature type="signal peptide" evidence="1">
    <location>
        <begin position="1"/>
        <end position="28"/>
    </location>
</feature>
<keyword evidence="1" id="KW-0732">Signal</keyword>
<sequence>MRRFVVSPLRPFTALALAAAVLPAAARASGPLEVASSVLVEARSRAADGTTRVALVPARRIVPGDRVTVVLAYRNTGARPIADVAFDNPVPAGLSYRAPAPGSAAPEVSADGRSYAPLAGLRVGMRAATGDDVRHVRWRLDRPIPAGASGRLAFTAVLR</sequence>
<keyword evidence="3" id="KW-1185">Reference proteome</keyword>
<evidence type="ECO:0008006" key="4">
    <source>
        <dbReference type="Google" id="ProtNLM"/>
    </source>
</evidence>
<evidence type="ECO:0000256" key="1">
    <source>
        <dbReference type="SAM" id="SignalP"/>
    </source>
</evidence>
<accession>A0ABX1CLB8</accession>
<feature type="chain" id="PRO_5046796503" description="DUF11 domain-containing protein" evidence="1">
    <location>
        <begin position="29"/>
        <end position="159"/>
    </location>
</feature>